<feature type="region of interest" description="Disordered" evidence="1">
    <location>
        <begin position="32"/>
        <end position="97"/>
    </location>
</feature>
<dbReference type="OrthoDB" id="10628250at2759"/>
<dbReference type="Proteomes" id="UP000250140">
    <property type="component" value="Unassembled WGS sequence"/>
</dbReference>
<keyword evidence="3" id="KW-1185">Reference proteome</keyword>
<organism evidence="2 3">
    <name type="scientific">Glonium stellatum</name>
    <dbReference type="NCBI Taxonomy" id="574774"/>
    <lineage>
        <taxon>Eukaryota</taxon>
        <taxon>Fungi</taxon>
        <taxon>Dikarya</taxon>
        <taxon>Ascomycota</taxon>
        <taxon>Pezizomycotina</taxon>
        <taxon>Dothideomycetes</taxon>
        <taxon>Pleosporomycetidae</taxon>
        <taxon>Gloniales</taxon>
        <taxon>Gloniaceae</taxon>
        <taxon>Glonium</taxon>
    </lineage>
</organism>
<reference evidence="2 3" key="1">
    <citation type="journal article" date="2016" name="Nat. Commun.">
        <title>Ectomycorrhizal ecology is imprinted in the genome of the dominant symbiotic fungus Cenococcum geophilum.</title>
        <authorList>
            <consortium name="DOE Joint Genome Institute"/>
            <person name="Peter M."/>
            <person name="Kohler A."/>
            <person name="Ohm R.A."/>
            <person name="Kuo A."/>
            <person name="Krutzmann J."/>
            <person name="Morin E."/>
            <person name="Arend M."/>
            <person name="Barry K.W."/>
            <person name="Binder M."/>
            <person name="Choi C."/>
            <person name="Clum A."/>
            <person name="Copeland A."/>
            <person name="Grisel N."/>
            <person name="Haridas S."/>
            <person name="Kipfer T."/>
            <person name="LaButti K."/>
            <person name="Lindquist E."/>
            <person name="Lipzen A."/>
            <person name="Maire R."/>
            <person name="Meier B."/>
            <person name="Mihaltcheva S."/>
            <person name="Molinier V."/>
            <person name="Murat C."/>
            <person name="Poggeler S."/>
            <person name="Quandt C.A."/>
            <person name="Sperisen C."/>
            <person name="Tritt A."/>
            <person name="Tisserant E."/>
            <person name="Crous P.W."/>
            <person name="Henrissat B."/>
            <person name="Nehls U."/>
            <person name="Egli S."/>
            <person name="Spatafora J.W."/>
            <person name="Grigoriev I.V."/>
            <person name="Martin F.M."/>
        </authorList>
    </citation>
    <scope>NUCLEOTIDE SEQUENCE [LARGE SCALE GENOMIC DNA]</scope>
    <source>
        <strain evidence="2 3">CBS 207.34</strain>
    </source>
</reference>
<accession>A0A8E2EPL2</accession>
<name>A0A8E2EPL2_9PEZI</name>
<protein>
    <submittedName>
        <fullName evidence="2">Uncharacterized protein</fullName>
    </submittedName>
</protein>
<dbReference type="AlphaFoldDB" id="A0A8E2EPL2"/>
<sequence>MQHHQKYIRIAKPSRAIVDPWFSTVTDHQRGGDQRTVLAKPGRTTDGIKSELAARHSQKTGNNLRFSKSKSSYTESEARSQTRSWKPKRRRRGRKKTLLVEDKIFLPKEAHLEAFRSAGLPMRGLWTMSQRNRARLIGQSEPEPGTKRIS</sequence>
<evidence type="ECO:0000256" key="1">
    <source>
        <dbReference type="SAM" id="MobiDB-lite"/>
    </source>
</evidence>
<evidence type="ECO:0000313" key="2">
    <source>
        <dbReference type="EMBL" id="OCL02436.1"/>
    </source>
</evidence>
<feature type="compositionally biased region" description="Basic residues" evidence="1">
    <location>
        <begin position="85"/>
        <end position="97"/>
    </location>
</feature>
<proteinExistence type="predicted"/>
<gene>
    <name evidence="2" type="ORF">AOQ84DRAFT_443368</name>
</gene>
<dbReference type="EMBL" id="KV750958">
    <property type="protein sequence ID" value="OCL02436.1"/>
    <property type="molecule type" value="Genomic_DNA"/>
</dbReference>
<evidence type="ECO:0000313" key="3">
    <source>
        <dbReference type="Proteomes" id="UP000250140"/>
    </source>
</evidence>
<feature type="compositionally biased region" description="Polar residues" evidence="1">
    <location>
        <begin position="59"/>
        <end position="82"/>
    </location>
</feature>